<dbReference type="PANTHER" id="PTHR44313">
    <property type="entry name" value="DNAJ HOMOLOG SUBFAMILY C MEMBER 17"/>
    <property type="match status" value="1"/>
</dbReference>
<keyword evidence="9" id="KW-0346">Stress response</keyword>
<comment type="caution">
    <text evidence="9">The sequence shown here is derived from an EMBL/GenBank/DDBJ whole genome shotgun (WGS) entry which is preliminary data.</text>
</comment>
<feature type="region of interest" description="Disordered" evidence="7">
    <location>
        <begin position="73"/>
        <end position="176"/>
    </location>
</feature>
<feature type="region of interest" description="Disordered" evidence="7">
    <location>
        <begin position="312"/>
        <end position="332"/>
    </location>
</feature>
<sequence length="380" mass="44493">MSSSKNRIPEKDPYEVLEIPFGATDGQISKAYKKLALKLHPDKQVNLGSAQAQEIAKRFHDVKEARAFLLDAEHAEDRRQFDAKRESERLRREADAIREQAMSHRRKQMRNALKAKEDAAKNRRQKVQRKGKNEDDLEQLRREGKRKRSEFAERDAAQQHQKDLQQELKRQQDQKDLQEALEERQVRLKWDRKKMKPSPSEDSLAKLLSEQFGAVEHVELLGKKGNQALVTFVDYTSCEPCVKFYANSGEMRAKFVGQRKDDEEQDQMQLIQAQSQRRTAESLERRRLRQAEERDRLLREMEEEEKCYVGVDKESTKEKRSSKAATGRRSNFPLSLPEGKMYKGLSPWNILENLEDEVLKNWITGEKLQSIKVPVDVRDY</sequence>
<dbReference type="GO" id="GO:0005681">
    <property type="term" value="C:spliceosomal complex"/>
    <property type="evidence" value="ECO:0007669"/>
    <property type="project" value="TreeGrafter"/>
</dbReference>
<keyword evidence="4" id="KW-0143">Chaperone</keyword>
<dbReference type="PANTHER" id="PTHR44313:SF1">
    <property type="entry name" value="DNAJ HOMOLOG SUBFAMILY C MEMBER 17"/>
    <property type="match status" value="1"/>
</dbReference>
<dbReference type="EMBL" id="JAGRRH010000007">
    <property type="protein sequence ID" value="KAG7366837.1"/>
    <property type="molecule type" value="Genomic_DNA"/>
</dbReference>
<reference evidence="9" key="2">
    <citation type="submission" date="2021-04" db="EMBL/GenBank/DDBJ databases">
        <authorList>
            <person name="Podell S."/>
        </authorList>
    </citation>
    <scope>NUCLEOTIDE SEQUENCE</scope>
    <source>
        <strain evidence="9">Hildebrandi</strain>
    </source>
</reference>
<gene>
    <name evidence="9" type="ORF">IV203_029507</name>
</gene>
<dbReference type="AlphaFoldDB" id="A0A9K3Q0H6"/>
<dbReference type="InterPro" id="IPR052094">
    <property type="entry name" value="Pre-mRNA-splicing_ERAD"/>
</dbReference>
<dbReference type="PROSITE" id="PS50076">
    <property type="entry name" value="DNAJ_2"/>
    <property type="match status" value="1"/>
</dbReference>
<keyword evidence="10" id="KW-1185">Reference proteome</keyword>
<keyword evidence="3" id="KW-0963">Cytoplasm</keyword>
<dbReference type="SMART" id="SM00271">
    <property type="entry name" value="DnaJ"/>
    <property type="match status" value="1"/>
</dbReference>
<proteinExistence type="predicted"/>
<feature type="compositionally biased region" description="Basic and acidic residues" evidence="7">
    <location>
        <begin position="312"/>
        <end position="321"/>
    </location>
</feature>
<dbReference type="GO" id="GO:0000390">
    <property type="term" value="P:spliceosomal complex disassembly"/>
    <property type="evidence" value="ECO:0007669"/>
    <property type="project" value="TreeGrafter"/>
</dbReference>
<name>A0A9K3Q0H6_9STRA</name>
<dbReference type="InterPro" id="IPR001623">
    <property type="entry name" value="DnaJ_domain"/>
</dbReference>
<dbReference type="Pfam" id="PF00226">
    <property type="entry name" value="DnaJ"/>
    <property type="match status" value="1"/>
</dbReference>
<accession>A0A9K3Q0H6</accession>
<feature type="domain" description="J" evidence="8">
    <location>
        <begin position="12"/>
        <end position="85"/>
    </location>
</feature>
<dbReference type="GO" id="GO:0005737">
    <property type="term" value="C:cytoplasm"/>
    <property type="evidence" value="ECO:0007669"/>
    <property type="project" value="UniProtKB-SubCell"/>
</dbReference>
<evidence type="ECO:0000256" key="6">
    <source>
        <dbReference type="SAM" id="Coils"/>
    </source>
</evidence>
<organism evidence="9 10">
    <name type="scientific">Nitzschia inconspicua</name>
    <dbReference type="NCBI Taxonomy" id="303405"/>
    <lineage>
        <taxon>Eukaryota</taxon>
        <taxon>Sar</taxon>
        <taxon>Stramenopiles</taxon>
        <taxon>Ochrophyta</taxon>
        <taxon>Bacillariophyta</taxon>
        <taxon>Bacillariophyceae</taxon>
        <taxon>Bacillariophycidae</taxon>
        <taxon>Bacillariales</taxon>
        <taxon>Bacillariaceae</taxon>
        <taxon>Nitzschia</taxon>
    </lineage>
</organism>
<dbReference type="CDD" id="cd06257">
    <property type="entry name" value="DnaJ"/>
    <property type="match status" value="1"/>
</dbReference>
<feature type="compositionally biased region" description="Basic and acidic residues" evidence="7">
    <location>
        <begin position="73"/>
        <end position="102"/>
    </location>
</feature>
<evidence type="ECO:0000313" key="9">
    <source>
        <dbReference type="EMBL" id="KAG7366837.1"/>
    </source>
</evidence>
<reference evidence="9" key="1">
    <citation type="journal article" date="2021" name="Sci. Rep.">
        <title>Diploid genomic architecture of Nitzschia inconspicua, an elite biomass production diatom.</title>
        <authorList>
            <person name="Oliver A."/>
            <person name="Podell S."/>
            <person name="Pinowska A."/>
            <person name="Traller J.C."/>
            <person name="Smith S.R."/>
            <person name="McClure R."/>
            <person name="Beliaev A."/>
            <person name="Bohutskyi P."/>
            <person name="Hill E.A."/>
            <person name="Rabines A."/>
            <person name="Zheng H."/>
            <person name="Allen L.Z."/>
            <person name="Kuo A."/>
            <person name="Grigoriev I.V."/>
            <person name="Allen A.E."/>
            <person name="Hazlebeck D."/>
            <person name="Allen E.E."/>
        </authorList>
    </citation>
    <scope>NUCLEOTIDE SEQUENCE</scope>
    <source>
        <strain evidence="9">Hildebrandi</strain>
    </source>
</reference>
<dbReference type="Proteomes" id="UP000693970">
    <property type="component" value="Unassembled WGS sequence"/>
</dbReference>
<feature type="compositionally biased region" description="Basic and acidic residues" evidence="7">
    <location>
        <begin position="149"/>
        <end position="176"/>
    </location>
</feature>
<evidence type="ECO:0000256" key="7">
    <source>
        <dbReference type="SAM" id="MobiDB-lite"/>
    </source>
</evidence>
<evidence type="ECO:0000256" key="4">
    <source>
        <dbReference type="ARBA" id="ARBA00023186"/>
    </source>
</evidence>
<evidence type="ECO:0000256" key="5">
    <source>
        <dbReference type="ARBA" id="ARBA00023242"/>
    </source>
</evidence>
<protein>
    <submittedName>
        <fullName evidence="9">Heat shock protein DnaJ domain protein</fullName>
    </submittedName>
</protein>
<evidence type="ECO:0000256" key="2">
    <source>
        <dbReference type="ARBA" id="ARBA00004496"/>
    </source>
</evidence>
<evidence type="ECO:0000313" key="10">
    <source>
        <dbReference type="Proteomes" id="UP000693970"/>
    </source>
</evidence>
<keyword evidence="6" id="KW-0175">Coiled coil</keyword>
<feature type="compositionally biased region" description="Basic and acidic residues" evidence="7">
    <location>
        <begin position="131"/>
        <end position="142"/>
    </location>
</feature>
<keyword evidence="5" id="KW-0539">Nucleus</keyword>
<evidence type="ECO:0000259" key="8">
    <source>
        <dbReference type="PROSITE" id="PS50076"/>
    </source>
</evidence>
<dbReference type="OrthoDB" id="10250354at2759"/>
<evidence type="ECO:0000256" key="1">
    <source>
        <dbReference type="ARBA" id="ARBA00004123"/>
    </source>
</evidence>
<feature type="coiled-coil region" evidence="6">
    <location>
        <begin position="273"/>
        <end position="300"/>
    </location>
</feature>
<evidence type="ECO:0000256" key="3">
    <source>
        <dbReference type="ARBA" id="ARBA00022490"/>
    </source>
</evidence>
<comment type="subcellular location">
    <subcellularLocation>
        <location evidence="2">Cytoplasm</location>
    </subcellularLocation>
    <subcellularLocation>
        <location evidence="1">Nucleus</location>
    </subcellularLocation>
</comment>